<dbReference type="InterPro" id="IPR005119">
    <property type="entry name" value="LysR_subst-bd"/>
</dbReference>
<dbReference type="CDD" id="cd08422">
    <property type="entry name" value="PBP2_CrgA_like"/>
    <property type="match status" value="1"/>
</dbReference>
<dbReference type="InterPro" id="IPR036388">
    <property type="entry name" value="WH-like_DNA-bd_sf"/>
</dbReference>
<dbReference type="PANTHER" id="PTHR30537:SF30">
    <property type="entry name" value="TRANSCRIPTIONAL REGULATOR-RELATED"/>
    <property type="match status" value="1"/>
</dbReference>
<keyword evidence="7" id="KW-1185">Reference proteome</keyword>
<dbReference type="Pfam" id="PF03466">
    <property type="entry name" value="LysR_substrate"/>
    <property type="match status" value="1"/>
</dbReference>
<keyword evidence="3" id="KW-0238">DNA-binding</keyword>
<comment type="caution">
    <text evidence="6">The sequence shown here is derived from an EMBL/GenBank/DDBJ whole genome shotgun (WGS) entry which is preliminary data.</text>
</comment>
<dbReference type="EMBL" id="JAPJZH010000016">
    <property type="protein sequence ID" value="MDA4847867.1"/>
    <property type="molecule type" value="Genomic_DNA"/>
</dbReference>
<proteinExistence type="inferred from homology"/>
<dbReference type="InterPro" id="IPR058163">
    <property type="entry name" value="LysR-type_TF_proteobact-type"/>
</dbReference>
<dbReference type="SUPFAM" id="SSF46785">
    <property type="entry name" value="Winged helix' DNA-binding domain"/>
    <property type="match status" value="1"/>
</dbReference>
<sequence>MSKSLDRLTLLHTFVRIAERGAISAAARDLGLSQASASRQLAELEERLGVQLALRTTHNFSLTEAGLDCLADARNLLSGWEALVERHADDNASLSGKLKVVAPVALGQLDLGDAALAFQAAHPDVEVIWDLQDGPIRFAEVGCDLWVKIGKVPDETLIVRPLGTVERLIVAAPELILGRAIQHPDDLADLPCAALSPFEGGTIRLADANGEPASITAKVGLATNNIFSAKKAALTGLGYAIMPRWFVASELVDGRLVDILPNWRAAELTINAAYLPARRQTRRLKALIDHLSDAVAAMPGVQTVSA</sequence>
<evidence type="ECO:0000256" key="4">
    <source>
        <dbReference type="ARBA" id="ARBA00023163"/>
    </source>
</evidence>
<dbReference type="Gene3D" id="1.10.10.10">
    <property type="entry name" value="Winged helix-like DNA-binding domain superfamily/Winged helix DNA-binding domain"/>
    <property type="match status" value="1"/>
</dbReference>
<keyword evidence="4" id="KW-0804">Transcription</keyword>
<dbReference type="Proteomes" id="UP001148313">
    <property type="component" value="Unassembled WGS sequence"/>
</dbReference>
<dbReference type="InterPro" id="IPR000847">
    <property type="entry name" value="LysR_HTH_N"/>
</dbReference>
<protein>
    <submittedName>
        <fullName evidence="6">LysR family transcriptional regulator</fullName>
    </submittedName>
</protein>
<keyword evidence="2" id="KW-0805">Transcription regulation</keyword>
<evidence type="ECO:0000259" key="5">
    <source>
        <dbReference type="PROSITE" id="PS50931"/>
    </source>
</evidence>
<evidence type="ECO:0000256" key="2">
    <source>
        <dbReference type="ARBA" id="ARBA00023015"/>
    </source>
</evidence>
<dbReference type="Gene3D" id="3.40.190.290">
    <property type="match status" value="1"/>
</dbReference>
<dbReference type="PANTHER" id="PTHR30537">
    <property type="entry name" value="HTH-TYPE TRANSCRIPTIONAL REGULATOR"/>
    <property type="match status" value="1"/>
</dbReference>
<dbReference type="PROSITE" id="PS50931">
    <property type="entry name" value="HTH_LYSR"/>
    <property type="match status" value="1"/>
</dbReference>
<dbReference type="SUPFAM" id="SSF53850">
    <property type="entry name" value="Periplasmic binding protein-like II"/>
    <property type="match status" value="1"/>
</dbReference>
<dbReference type="Pfam" id="PF00126">
    <property type="entry name" value="HTH_1"/>
    <property type="match status" value="1"/>
</dbReference>
<evidence type="ECO:0000313" key="7">
    <source>
        <dbReference type="Proteomes" id="UP001148313"/>
    </source>
</evidence>
<accession>A0ABT4VV18</accession>
<feature type="domain" description="HTH lysR-type" evidence="5">
    <location>
        <begin position="6"/>
        <end position="63"/>
    </location>
</feature>
<evidence type="ECO:0000256" key="1">
    <source>
        <dbReference type="ARBA" id="ARBA00009437"/>
    </source>
</evidence>
<evidence type="ECO:0000313" key="6">
    <source>
        <dbReference type="EMBL" id="MDA4847867.1"/>
    </source>
</evidence>
<organism evidence="6 7">
    <name type="scientific">Hoeflea poritis</name>
    <dbReference type="NCBI Taxonomy" id="2993659"/>
    <lineage>
        <taxon>Bacteria</taxon>
        <taxon>Pseudomonadati</taxon>
        <taxon>Pseudomonadota</taxon>
        <taxon>Alphaproteobacteria</taxon>
        <taxon>Hyphomicrobiales</taxon>
        <taxon>Rhizobiaceae</taxon>
        <taxon>Hoeflea</taxon>
    </lineage>
</organism>
<reference evidence="6" key="1">
    <citation type="submission" date="2022-11" db="EMBL/GenBank/DDBJ databases">
        <title>Hoeflea poritis sp. nov., isolated from scleractinian coral Porites lutea.</title>
        <authorList>
            <person name="Zhang G."/>
            <person name="Wei Q."/>
            <person name="Cai L."/>
        </authorList>
    </citation>
    <scope>NUCLEOTIDE SEQUENCE</scope>
    <source>
        <strain evidence="6">E7-10</strain>
    </source>
</reference>
<dbReference type="RefSeq" id="WP_271091710.1">
    <property type="nucleotide sequence ID" value="NZ_JAPJZH010000016.1"/>
</dbReference>
<dbReference type="PRINTS" id="PR00039">
    <property type="entry name" value="HTHLYSR"/>
</dbReference>
<dbReference type="InterPro" id="IPR036390">
    <property type="entry name" value="WH_DNA-bd_sf"/>
</dbReference>
<comment type="similarity">
    <text evidence="1">Belongs to the LysR transcriptional regulatory family.</text>
</comment>
<name>A0ABT4VV18_9HYPH</name>
<evidence type="ECO:0000256" key="3">
    <source>
        <dbReference type="ARBA" id="ARBA00023125"/>
    </source>
</evidence>
<gene>
    <name evidence="6" type="ORF">OOZ53_21085</name>
</gene>